<organism evidence="2 3">
    <name type="scientific">Streptosporangium lutulentum</name>
    <dbReference type="NCBI Taxonomy" id="1461250"/>
    <lineage>
        <taxon>Bacteria</taxon>
        <taxon>Bacillati</taxon>
        <taxon>Actinomycetota</taxon>
        <taxon>Actinomycetes</taxon>
        <taxon>Streptosporangiales</taxon>
        <taxon>Streptosporangiaceae</taxon>
        <taxon>Streptosporangium</taxon>
    </lineage>
</organism>
<feature type="compositionally biased region" description="Low complexity" evidence="1">
    <location>
        <begin position="70"/>
        <end position="91"/>
    </location>
</feature>
<name>A0ABT9QGT6_9ACTN</name>
<comment type="caution">
    <text evidence="2">The sequence shown here is derived from an EMBL/GenBank/DDBJ whole genome shotgun (WGS) entry which is preliminary data.</text>
</comment>
<gene>
    <name evidence="2" type="ORF">J2853_005105</name>
</gene>
<dbReference type="Proteomes" id="UP001225356">
    <property type="component" value="Unassembled WGS sequence"/>
</dbReference>
<feature type="compositionally biased region" description="Basic and acidic residues" evidence="1">
    <location>
        <begin position="94"/>
        <end position="104"/>
    </location>
</feature>
<accession>A0ABT9QGT6</accession>
<sequence>MTRSLPPRANSGQTSATGAVTSSSPRSASSDAAVAVTAFVHEYTSTGVSLSQARPVCRSAIPPHRSTTGSPSRNTANAAPSSSPSAKCLSNTSRTRENRGSHVP</sequence>
<reference evidence="2 3" key="1">
    <citation type="submission" date="2023-07" db="EMBL/GenBank/DDBJ databases">
        <title>Sequencing the genomes of 1000 actinobacteria strains.</title>
        <authorList>
            <person name="Klenk H.-P."/>
        </authorList>
    </citation>
    <scope>NUCLEOTIDE SEQUENCE [LARGE SCALE GENOMIC DNA]</scope>
    <source>
        <strain evidence="2 3">DSM 46740</strain>
    </source>
</reference>
<proteinExistence type="predicted"/>
<feature type="region of interest" description="Disordered" evidence="1">
    <location>
        <begin position="1"/>
        <end position="32"/>
    </location>
</feature>
<feature type="compositionally biased region" description="Low complexity" evidence="1">
    <location>
        <begin position="19"/>
        <end position="32"/>
    </location>
</feature>
<protein>
    <submittedName>
        <fullName evidence="2">Uncharacterized protein</fullName>
    </submittedName>
</protein>
<feature type="region of interest" description="Disordered" evidence="1">
    <location>
        <begin position="46"/>
        <end position="104"/>
    </location>
</feature>
<evidence type="ECO:0000313" key="2">
    <source>
        <dbReference type="EMBL" id="MDP9845894.1"/>
    </source>
</evidence>
<dbReference type="EMBL" id="JAUSQU010000001">
    <property type="protein sequence ID" value="MDP9845894.1"/>
    <property type="molecule type" value="Genomic_DNA"/>
</dbReference>
<evidence type="ECO:0000256" key="1">
    <source>
        <dbReference type="SAM" id="MobiDB-lite"/>
    </source>
</evidence>
<keyword evidence="3" id="KW-1185">Reference proteome</keyword>
<evidence type="ECO:0000313" key="3">
    <source>
        <dbReference type="Proteomes" id="UP001225356"/>
    </source>
</evidence>